<evidence type="ECO:0000256" key="2">
    <source>
        <dbReference type="ARBA" id="ARBA00022803"/>
    </source>
</evidence>
<evidence type="ECO:0000313" key="5">
    <source>
        <dbReference type="EMBL" id="MEC3859897.1"/>
    </source>
</evidence>
<name>A0ABU6HBQ6_9RHOB</name>
<dbReference type="Pfam" id="PF13174">
    <property type="entry name" value="TPR_6"/>
    <property type="match status" value="1"/>
</dbReference>
<feature type="chain" id="PRO_5046787058" evidence="4">
    <location>
        <begin position="23"/>
        <end position="569"/>
    </location>
</feature>
<accession>A0ABU6HBQ6</accession>
<dbReference type="InterPro" id="IPR019734">
    <property type="entry name" value="TPR_rpt"/>
</dbReference>
<sequence length="569" mass="62444">MRRIFALAATGLCLALTQPAVAQGVSGAYLAGRQASFLGDFEAAARYYSEAIMHDPGKPELLERAALSYLSLGNIDRATLFGDKLEADGHRSQIAQMAKIGALGAKGNYAEILKRLDEDRGVGPLADGLVKAWATLGEGDMTAALVAFDEVGQERVLTGFAMYHKAVALASVGDFETAIDILSDPAVGPMRNTRRAVVARAQILSQLQRYDDAVTLINQQFRGDLDPELTQMVDTLKAGDALPFTTVRSARDGMAETFYTLAGALSDEADDDFTLLYARLAEYLRPDHVPAILLTAELLEKIGQSDLAVETYRKVPSDNPSFHAAEIGRAAALRDSGRDEAAIEVLESLAKTHGDMAIVQSTLGDTMRKMERFAEAVTAYTKALDLYEGDPQRQWFLYYARGICNERVGDWPNAEADLRKALELNPNQPNILNYLGYSLVQQHIKLDEALDMIERAVDASPNSGYIVDSLGWVLYTLGRYDEAVGHMERAAELMPVDPVVNDHLGDVYWAVGRHMEARFMWRRALSFLDHGTASEEVDPDRIRRKLEVGLDEVLIEEGADPLKVADGDN</sequence>
<keyword evidence="4" id="KW-0732">Signal</keyword>
<dbReference type="PROSITE" id="PS50005">
    <property type="entry name" value="TPR"/>
    <property type="match status" value="3"/>
</dbReference>
<dbReference type="PANTHER" id="PTHR12558:SF13">
    <property type="entry name" value="CELL DIVISION CYCLE PROTEIN 27 HOMOLOG"/>
    <property type="match status" value="1"/>
</dbReference>
<feature type="repeat" description="TPR" evidence="3">
    <location>
        <begin position="357"/>
        <end position="390"/>
    </location>
</feature>
<keyword evidence="2 3" id="KW-0802">TPR repeat</keyword>
<reference evidence="5 6" key="1">
    <citation type="submission" date="2024-01" db="EMBL/GenBank/DDBJ databases">
        <title>Mesobacterium rodlantinim sp. nov., isolated from shallow sea hydrothermal systems off Kueishantao Island.</title>
        <authorList>
            <person name="Su Z."/>
            <person name="Tang K."/>
        </authorList>
    </citation>
    <scope>NUCLEOTIDE SEQUENCE [LARGE SCALE GENOMIC DNA]</scope>
    <source>
        <strain evidence="5 6">TK19101</strain>
    </source>
</reference>
<gene>
    <name evidence="5" type="ORF">VK792_01250</name>
</gene>
<feature type="signal peptide" evidence="4">
    <location>
        <begin position="1"/>
        <end position="22"/>
    </location>
</feature>
<evidence type="ECO:0000256" key="1">
    <source>
        <dbReference type="ARBA" id="ARBA00022737"/>
    </source>
</evidence>
<evidence type="ECO:0000313" key="6">
    <source>
        <dbReference type="Proteomes" id="UP001348149"/>
    </source>
</evidence>
<dbReference type="EMBL" id="JAYLLH010000001">
    <property type="protein sequence ID" value="MEC3859897.1"/>
    <property type="molecule type" value="Genomic_DNA"/>
</dbReference>
<organism evidence="5 6">
    <name type="scientific">Mesobacterium hydrothermale</name>
    <dbReference type="NCBI Taxonomy" id="3111907"/>
    <lineage>
        <taxon>Bacteria</taxon>
        <taxon>Pseudomonadati</taxon>
        <taxon>Pseudomonadota</taxon>
        <taxon>Alphaproteobacteria</taxon>
        <taxon>Rhodobacterales</taxon>
        <taxon>Roseobacteraceae</taxon>
        <taxon>Mesobacterium</taxon>
    </lineage>
</organism>
<dbReference type="InterPro" id="IPR011990">
    <property type="entry name" value="TPR-like_helical_dom_sf"/>
</dbReference>
<dbReference type="RefSeq" id="WP_326295463.1">
    <property type="nucleotide sequence ID" value="NZ_JAYLLH010000001.1"/>
</dbReference>
<feature type="repeat" description="TPR" evidence="3">
    <location>
        <begin position="464"/>
        <end position="497"/>
    </location>
</feature>
<proteinExistence type="predicted"/>
<dbReference type="PANTHER" id="PTHR12558">
    <property type="entry name" value="CELL DIVISION CYCLE 16,23,27"/>
    <property type="match status" value="1"/>
</dbReference>
<dbReference type="SUPFAM" id="SSF48452">
    <property type="entry name" value="TPR-like"/>
    <property type="match status" value="2"/>
</dbReference>
<protein>
    <submittedName>
        <fullName evidence="5">Tetratricopeptide repeat protein</fullName>
    </submittedName>
</protein>
<evidence type="ECO:0000256" key="4">
    <source>
        <dbReference type="SAM" id="SignalP"/>
    </source>
</evidence>
<dbReference type="InterPro" id="IPR013105">
    <property type="entry name" value="TPR_2"/>
</dbReference>
<dbReference type="Gene3D" id="1.25.40.10">
    <property type="entry name" value="Tetratricopeptide repeat domain"/>
    <property type="match status" value="2"/>
</dbReference>
<dbReference type="Pfam" id="PF13432">
    <property type="entry name" value="TPR_16"/>
    <property type="match status" value="2"/>
</dbReference>
<dbReference type="Proteomes" id="UP001348149">
    <property type="component" value="Unassembled WGS sequence"/>
</dbReference>
<dbReference type="Pfam" id="PF07719">
    <property type="entry name" value="TPR_2"/>
    <property type="match status" value="1"/>
</dbReference>
<evidence type="ECO:0000256" key="3">
    <source>
        <dbReference type="PROSITE-ProRule" id="PRU00339"/>
    </source>
</evidence>
<feature type="repeat" description="TPR" evidence="3">
    <location>
        <begin position="395"/>
        <end position="428"/>
    </location>
</feature>
<keyword evidence="1" id="KW-0677">Repeat</keyword>
<comment type="caution">
    <text evidence="5">The sequence shown here is derived from an EMBL/GenBank/DDBJ whole genome shotgun (WGS) entry which is preliminary data.</text>
</comment>
<keyword evidence="6" id="KW-1185">Reference proteome</keyword>
<dbReference type="SMART" id="SM00028">
    <property type="entry name" value="TPR"/>
    <property type="match status" value="5"/>
</dbReference>